<sequence length="177" mass="19478">MTSEPQSSRLGGGPGGFPFAPPLPLFLLNPILKRIVHRIAVQNPDMFDRLGPHRHAYFLIDPVDIPFMLYLRPDPEALDFRAVGRRNPPPHAARISGKFLDLLTLMDTEQDGDALFFSRDLIVTGDTEAVVCLRNALDDVDDPIAESVADMFGPPGRAALNALRRAAENAQKRKGAK</sequence>
<dbReference type="InterPro" id="IPR036527">
    <property type="entry name" value="SCP2_sterol-bd_dom_sf"/>
</dbReference>
<reference evidence="2 3" key="1">
    <citation type="submission" date="2019-03" db="EMBL/GenBank/DDBJ databases">
        <title>Genomic Encyclopedia of Type Strains, Phase IV (KMG-IV): sequencing the most valuable type-strain genomes for metagenomic binning, comparative biology and taxonomic classification.</title>
        <authorList>
            <person name="Goeker M."/>
        </authorList>
    </citation>
    <scope>NUCLEOTIDE SEQUENCE [LARGE SCALE GENOMIC DNA]</scope>
    <source>
        <strain evidence="2 3">DSM 21153</strain>
    </source>
</reference>
<dbReference type="InterPro" id="IPR003033">
    <property type="entry name" value="SCP2_sterol-bd_dom"/>
</dbReference>
<evidence type="ECO:0000313" key="2">
    <source>
        <dbReference type="EMBL" id="TCM88079.1"/>
    </source>
</evidence>
<organism evidence="2 3">
    <name type="scientific">Rhodovulum steppense</name>
    <dbReference type="NCBI Taxonomy" id="540251"/>
    <lineage>
        <taxon>Bacteria</taxon>
        <taxon>Pseudomonadati</taxon>
        <taxon>Pseudomonadota</taxon>
        <taxon>Alphaproteobacteria</taxon>
        <taxon>Rhodobacterales</taxon>
        <taxon>Paracoccaceae</taxon>
        <taxon>Rhodovulum</taxon>
    </lineage>
</organism>
<protein>
    <submittedName>
        <fullName evidence="2">Putative lipid carrier protein YhbT</fullName>
    </submittedName>
</protein>
<proteinExistence type="predicted"/>
<keyword evidence="3" id="KW-1185">Reference proteome</keyword>
<dbReference type="SUPFAM" id="SSF55718">
    <property type="entry name" value="SCP-like"/>
    <property type="match status" value="1"/>
</dbReference>
<accession>A0A4R1Z328</accession>
<gene>
    <name evidence="2" type="ORF">EV216_10189</name>
</gene>
<dbReference type="Proteomes" id="UP000295277">
    <property type="component" value="Unassembled WGS sequence"/>
</dbReference>
<dbReference type="AlphaFoldDB" id="A0A4R1Z328"/>
<feature type="domain" description="SCP2" evidence="1">
    <location>
        <begin position="68"/>
        <end position="137"/>
    </location>
</feature>
<evidence type="ECO:0000259" key="1">
    <source>
        <dbReference type="Pfam" id="PF02036"/>
    </source>
</evidence>
<dbReference type="EMBL" id="SLVM01000001">
    <property type="protein sequence ID" value="TCM88079.1"/>
    <property type="molecule type" value="Genomic_DNA"/>
</dbReference>
<evidence type="ECO:0000313" key="3">
    <source>
        <dbReference type="Proteomes" id="UP000295277"/>
    </source>
</evidence>
<dbReference type="RefSeq" id="WP_243641918.1">
    <property type="nucleotide sequence ID" value="NZ_SLVM01000001.1"/>
</dbReference>
<name>A0A4R1Z328_9RHOB</name>
<dbReference type="Pfam" id="PF02036">
    <property type="entry name" value="SCP2"/>
    <property type="match status" value="1"/>
</dbReference>
<comment type="caution">
    <text evidence="2">The sequence shown here is derived from an EMBL/GenBank/DDBJ whole genome shotgun (WGS) entry which is preliminary data.</text>
</comment>